<evidence type="ECO:0000256" key="3">
    <source>
        <dbReference type="ARBA" id="ARBA00022741"/>
    </source>
</evidence>
<dbReference type="SUPFAM" id="SSF52540">
    <property type="entry name" value="P-loop containing nucleoside triphosphate hydrolases"/>
    <property type="match status" value="1"/>
</dbReference>
<dbReference type="PROSITE" id="PS50893">
    <property type="entry name" value="ABC_TRANSPORTER_2"/>
    <property type="match status" value="1"/>
</dbReference>
<proteinExistence type="predicted"/>
<dbReference type="CDD" id="cd03230">
    <property type="entry name" value="ABC_DR_subfamily_A"/>
    <property type="match status" value="1"/>
</dbReference>
<dbReference type="Proteomes" id="UP001353858">
    <property type="component" value="Unassembled WGS sequence"/>
</dbReference>
<reference evidence="12" key="1">
    <citation type="submission" date="2023-01" db="EMBL/GenBank/DDBJ databases">
        <title>Key to firefly adult light organ development and bioluminescence: homeobox transcription factors regulate luciferase expression and transportation to peroxisome.</title>
        <authorList>
            <person name="Fu X."/>
        </authorList>
    </citation>
    <scope>NUCLEOTIDE SEQUENCE [LARGE SCALE GENOMIC DNA]</scope>
</reference>
<comment type="caution">
    <text evidence="11">The sequence shown here is derived from an EMBL/GenBank/DDBJ whole genome shotgun (WGS) entry which is preliminary data.</text>
</comment>
<sequence>MANQIENVSLEDLNQQNLSSLDVKKEQAVWVRHAYKRYGTKKNPFVVLDDLNMTVPKGSIYGLLGASGCGKTTLLGCIIGRKKLNSGEIWVLGGTPGSRGSGVPGARIGYMPQELALFGEFSIRETLHYFGGIAGMPNQRIEERIKFLQNLLMLPDVNSRVANCSGGQQRRVSLASALVHEPELLILDEPTVGVDPLLRQIIWDHLVNITQSGRTTIIITTHYIDETKQAHLIGLMRGGYFLAEESPSDLLTLHNSTSLEDVFLKLSVKQNLTKYVNGNGVVNPSADIEEEIGDSMKGFGDNIPSRSSLSRSQPVTFNVQKPVTKTKLSHYIPVINKDHMRALLWMNFLWMLRNFPVLLFVIILPLVQMSIFCSSIGRDPEGLKVAVVNYETGNAPNCDTTIACNSTTLSCIYLEYLNRRGLNLIPYESDFKATESVLKGKTYASIVIKGNYTQALQTRIESWRDARSWDIKASEIDILRDVTSKDIATFLKVYLYESFQDFIQDYLISCDISPQVLALPIQWKKPIYGTKYPNFTEFVNPGMILTTIFFLSVALTAGAMLIQRNQGSIERALVIGVTALELLITHIICQFIIMSIQMSIVLIMSFGVFQMTMNGSYLILIALSISTGFCGMCFGFAISCAVDNERMATYIAMGSFFPFVLLSGIVWPIEGMHYLLQLCSFFLPLTKATESLRSILQRGWGFSSQVVYMGFIAISLWSLIFLILSIILLKFKKDRKPLKRKKDQDDDNSGSGSNVADENRTKSLDSESIMEQGLSNFSHLHVAVPGLTF</sequence>
<feature type="transmembrane region" description="Helical" evidence="8">
    <location>
        <begin position="650"/>
        <end position="669"/>
    </location>
</feature>
<dbReference type="SMART" id="SM00382">
    <property type="entry name" value="AAA"/>
    <property type="match status" value="1"/>
</dbReference>
<protein>
    <recommendedName>
        <fullName evidence="13">ABC transporter G family member 23</fullName>
    </recommendedName>
</protein>
<dbReference type="PANTHER" id="PTHR43038:SF5">
    <property type="entry name" value="RE14039P"/>
    <property type="match status" value="1"/>
</dbReference>
<dbReference type="InterPro" id="IPR017871">
    <property type="entry name" value="ABC_transporter-like_CS"/>
</dbReference>
<evidence type="ECO:0000256" key="4">
    <source>
        <dbReference type="ARBA" id="ARBA00022840"/>
    </source>
</evidence>
<dbReference type="PANTHER" id="PTHR43038">
    <property type="entry name" value="ATP-BINDING CASSETTE, SUB-FAMILY H, MEMBER 1"/>
    <property type="match status" value="1"/>
</dbReference>
<keyword evidence="3" id="KW-0547">Nucleotide-binding</keyword>
<evidence type="ECO:0000313" key="12">
    <source>
        <dbReference type="Proteomes" id="UP001353858"/>
    </source>
</evidence>
<dbReference type="Gene3D" id="3.40.50.300">
    <property type="entry name" value="P-loop containing nucleotide triphosphate hydrolases"/>
    <property type="match status" value="1"/>
</dbReference>
<dbReference type="InterPro" id="IPR013525">
    <property type="entry name" value="ABC2_TM"/>
</dbReference>
<dbReference type="EMBL" id="JARPUR010000005">
    <property type="protein sequence ID" value="KAK4876227.1"/>
    <property type="molecule type" value="Genomic_DNA"/>
</dbReference>
<evidence type="ECO:0000256" key="1">
    <source>
        <dbReference type="ARBA" id="ARBA00004141"/>
    </source>
</evidence>
<accession>A0AAN7SDF2</accession>
<dbReference type="InterPro" id="IPR047817">
    <property type="entry name" value="ABC2_TM_bact-type"/>
</dbReference>
<name>A0AAN7SDF2_9COLE</name>
<gene>
    <name evidence="11" type="ORF">RN001_012649</name>
</gene>
<feature type="transmembrane region" description="Helical" evidence="8">
    <location>
        <begin position="542"/>
        <end position="562"/>
    </location>
</feature>
<dbReference type="GO" id="GO:0140359">
    <property type="term" value="F:ABC-type transporter activity"/>
    <property type="evidence" value="ECO:0007669"/>
    <property type="project" value="InterPro"/>
</dbReference>
<dbReference type="InterPro" id="IPR003439">
    <property type="entry name" value="ABC_transporter-like_ATP-bd"/>
</dbReference>
<dbReference type="GO" id="GO:0005524">
    <property type="term" value="F:ATP binding"/>
    <property type="evidence" value="ECO:0007669"/>
    <property type="project" value="UniProtKB-KW"/>
</dbReference>
<feature type="domain" description="ABC transmembrane type-2" evidence="10">
    <location>
        <begin position="505"/>
        <end position="732"/>
    </location>
</feature>
<keyword evidence="2 8" id="KW-0812">Transmembrane</keyword>
<comment type="subcellular location">
    <subcellularLocation>
        <location evidence="1">Membrane</location>
        <topology evidence="1">Multi-pass membrane protein</topology>
    </subcellularLocation>
</comment>
<dbReference type="PROSITE" id="PS51012">
    <property type="entry name" value="ABC_TM2"/>
    <property type="match status" value="1"/>
</dbReference>
<evidence type="ECO:0000256" key="8">
    <source>
        <dbReference type="SAM" id="Phobius"/>
    </source>
</evidence>
<evidence type="ECO:0000256" key="2">
    <source>
        <dbReference type="ARBA" id="ARBA00022692"/>
    </source>
</evidence>
<dbReference type="GO" id="GO:0016020">
    <property type="term" value="C:membrane"/>
    <property type="evidence" value="ECO:0007669"/>
    <property type="project" value="UniProtKB-SubCell"/>
</dbReference>
<evidence type="ECO:0000313" key="11">
    <source>
        <dbReference type="EMBL" id="KAK4876227.1"/>
    </source>
</evidence>
<dbReference type="AlphaFoldDB" id="A0AAN7SDF2"/>
<feature type="transmembrane region" description="Helical" evidence="8">
    <location>
        <begin position="706"/>
        <end position="731"/>
    </location>
</feature>
<keyword evidence="5 8" id="KW-1133">Transmembrane helix</keyword>
<evidence type="ECO:0000259" key="9">
    <source>
        <dbReference type="PROSITE" id="PS50893"/>
    </source>
</evidence>
<evidence type="ECO:0000256" key="7">
    <source>
        <dbReference type="SAM" id="MobiDB-lite"/>
    </source>
</evidence>
<feature type="domain" description="ABC transporter" evidence="9">
    <location>
        <begin position="29"/>
        <end position="263"/>
    </location>
</feature>
<evidence type="ECO:0008006" key="13">
    <source>
        <dbReference type="Google" id="ProtNLM"/>
    </source>
</evidence>
<dbReference type="PROSITE" id="PS00211">
    <property type="entry name" value="ABC_TRANSPORTER_1"/>
    <property type="match status" value="1"/>
</dbReference>
<dbReference type="GO" id="GO:0016887">
    <property type="term" value="F:ATP hydrolysis activity"/>
    <property type="evidence" value="ECO:0007669"/>
    <property type="project" value="InterPro"/>
</dbReference>
<keyword evidence="6 8" id="KW-0472">Membrane</keyword>
<evidence type="ECO:0000256" key="6">
    <source>
        <dbReference type="ARBA" id="ARBA00023136"/>
    </source>
</evidence>
<dbReference type="InterPro" id="IPR003593">
    <property type="entry name" value="AAA+_ATPase"/>
</dbReference>
<keyword evidence="12" id="KW-1185">Reference proteome</keyword>
<evidence type="ECO:0000256" key="5">
    <source>
        <dbReference type="ARBA" id="ARBA00022989"/>
    </source>
</evidence>
<keyword evidence="4" id="KW-0067">ATP-binding</keyword>
<feature type="region of interest" description="Disordered" evidence="7">
    <location>
        <begin position="739"/>
        <end position="763"/>
    </location>
</feature>
<dbReference type="InterPro" id="IPR027417">
    <property type="entry name" value="P-loop_NTPase"/>
</dbReference>
<feature type="transmembrane region" description="Helical" evidence="8">
    <location>
        <begin position="583"/>
        <end position="609"/>
    </location>
</feature>
<dbReference type="Pfam" id="PF00005">
    <property type="entry name" value="ABC_tran"/>
    <property type="match status" value="1"/>
</dbReference>
<feature type="transmembrane region" description="Helical" evidence="8">
    <location>
        <begin position="615"/>
        <end position="638"/>
    </location>
</feature>
<organism evidence="11 12">
    <name type="scientific">Aquatica leii</name>
    <dbReference type="NCBI Taxonomy" id="1421715"/>
    <lineage>
        <taxon>Eukaryota</taxon>
        <taxon>Metazoa</taxon>
        <taxon>Ecdysozoa</taxon>
        <taxon>Arthropoda</taxon>
        <taxon>Hexapoda</taxon>
        <taxon>Insecta</taxon>
        <taxon>Pterygota</taxon>
        <taxon>Neoptera</taxon>
        <taxon>Endopterygota</taxon>
        <taxon>Coleoptera</taxon>
        <taxon>Polyphaga</taxon>
        <taxon>Elateriformia</taxon>
        <taxon>Elateroidea</taxon>
        <taxon>Lampyridae</taxon>
        <taxon>Luciolinae</taxon>
        <taxon>Aquatica</taxon>
    </lineage>
</organism>
<evidence type="ECO:0000259" key="10">
    <source>
        <dbReference type="PROSITE" id="PS51012"/>
    </source>
</evidence>
<dbReference type="Pfam" id="PF12698">
    <property type="entry name" value="ABC2_membrane_3"/>
    <property type="match status" value="1"/>
</dbReference>